<dbReference type="Proteomes" id="UP000235145">
    <property type="component" value="Unassembled WGS sequence"/>
</dbReference>
<gene>
    <name evidence="1" type="ORF">LSAT_V11C100006570</name>
</gene>
<organism evidence="1 2">
    <name type="scientific">Lactuca sativa</name>
    <name type="common">Garden lettuce</name>
    <dbReference type="NCBI Taxonomy" id="4236"/>
    <lineage>
        <taxon>Eukaryota</taxon>
        <taxon>Viridiplantae</taxon>
        <taxon>Streptophyta</taxon>
        <taxon>Embryophyta</taxon>
        <taxon>Tracheophyta</taxon>
        <taxon>Spermatophyta</taxon>
        <taxon>Magnoliopsida</taxon>
        <taxon>eudicotyledons</taxon>
        <taxon>Gunneridae</taxon>
        <taxon>Pentapetalae</taxon>
        <taxon>asterids</taxon>
        <taxon>campanulids</taxon>
        <taxon>Asterales</taxon>
        <taxon>Asteraceae</taxon>
        <taxon>Cichorioideae</taxon>
        <taxon>Cichorieae</taxon>
        <taxon>Lactucinae</taxon>
        <taxon>Lactuca</taxon>
    </lineage>
</organism>
<reference evidence="1 2" key="1">
    <citation type="journal article" date="2017" name="Nat. Commun.">
        <title>Genome assembly with in vitro proximity ligation data and whole-genome triplication in lettuce.</title>
        <authorList>
            <person name="Reyes-Chin-Wo S."/>
            <person name="Wang Z."/>
            <person name="Yang X."/>
            <person name="Kozik A."/>
            <person name="Arikit S."/>
            <person name="Song C."/>
            <person name="Xia L."/>
            <person name="Froenicke L."/>
            <person name="Lavelle D.O."/>
            <person name="Truco M.J."/>
            <person name="Xia R."/>
            <person name="Zhu S."/>
            <person name="Xu C."/>
            <person name="Xu H."/>
            <person name="Xu X."/>
            <person name="Cox K."/>
            <person name="Korf I."/>
            <person name="Meyers B.C."/>
            <person name="Michelmore R.W."/>
        </authorList>
    </citation>
    <scope>NUCLEOTIDE SEQUENCE [LARGE SCALE GENOMIC DNA]</scope>
    <source>
        <strain evidence="2">cv. Salinas</strain>
        <tissue evidence="1">Seedlings</tissue>
    </source>
</reference>
<dbReference type="EMBL" id="NBSK02000001">
    <property type="protein sequence ID" value="KAJ0226093.1"/>
    <property type="molecule type" value="Genomic_DNA"/>
</dbReference>
<evidence type="ECO:0000313" key="2">
    <source>
        <dbReference type="Proteomes" id="UP000235145"/>
    </source>
</evidence>
<sequence length="146" mass="16507">MDSWSFNSVVKAFVDDESLSTADAFEKDETGSIGWDVKPPFISGNNMGLFPNKINIENQLFGDIGFPPLMRNSLFTPAMAASQNAFSEGNMSSSKLQSNSRESELFDLKLDGFPQFESIRSFYDIKTTTRYGFQFFYTILQSSWLQ</sequence>
<comment type="caution">
    <text evidence="1">The sequence shown here is derived from an EMBL/GenBank/DDBJ whole genome shotgun (WGS) entry which is preliminary data.</text>
</comment>
<evidence type="ECO:0000313" key="1">
    <source>
        <dbReference type="EMBL" id="KAJ0226093.1"/>
    </source>
</evidence>
<proteinExistence type="predicted"/>
<name>A0A9R1WL94_LACSA</name>
<keyword evidence="2" id="KW-1185">Reference proteome</keyword>
<dbReference type="AlphaFoldDB" id="A0A9R1WL94"/>
<protein>
    <submittedName>
        <fullName evidence="1">Uncharacterized protein</fullName>
    </submittedName>
</protein>
<accession>A0A9R1WL94</accession>